<evidence type="ECO:0000256" key="1">
    <source>
        <dbReference type="SAM" id="MobiDB-lite"/>
    </source>
</evidence>
<sequence>LIMAIPSIYAGYDMTIKYSESNHMEQFIKNDINQEGRRQVIDYSLDQTNKLVDIVVIGAPVTSEERAQLDDKLQKDEYLQNYTLRFVNSVDEKKSTMDKTNLNKSSENLETY</sequence>
<dbReference type="AlphaFoldDB" id="W1YIT5"/>
<reference evidence="2" key="1">
    <citation type="submission" date="2013-12" db="EMBL/GenBank/DDBJ databases">
        <title>A Varibaculum cambriense genome reconstructed from a premature infant gut community with otherwise low bacterial novelty that shifts toward anaerobic metabolism during the third week of life.</title>
        <authorList>
            <person name="Brown C.T."/>
            <person name="Sharon I."/>
            <person name="Thomas B.C."/>
            <person name="Castelle C.J."/>
            <person name="Morowitz M.J."/>
            <person name="Banfield J.F."/>
        </authorList>
    </citation>
    <scope>NUCLEOTIDE SEQUENCE</scope>
</reference>
<feature type="region of interest" description="Disordered" evidence="1">
    <location>
        <begin position="93"/>
        <end position="112"/>
    </location>
</feature>
<accession>W1YIT5</accession>
<protein>
    <submittedName>
        <fullName evidence="2">Uncharacterized protein</fullName>
    </submittedName>
</protein>
<gene>
    <name evidence="2" type="ORF">Q604_UNBC03771G0001</name>
</gene>
<comment type="caution">
    <text evidence="2">The sequence shown here is derived from an EMBL/GenBank/DDBJ whole genome shotgun (WGS) entry which is preliminary data.</text>
</comment>
<dbReference type="EMBL" id="AZMM01003771">
    <property type="protein sequence ID" value="ETJ42261.1"/>
    <property type="molecule type" value="Genomic_DNA"/>
</dbReference>
<feature type="compositionally biased region" description="Polar residues" evidence="1">
    <location>
        <begin position="98"/>
        <end position="112"/>
    </location>
</feature>
<feature type="non-terminal residue" evidence="2">
    <location>
        <position position="112"/>
    </location>
</feature>
<organism evidence="2">
    <name type="scientific">human gut metagenome</name>
    <dbReference type="NCBI Taxonomy" id="408170"/>
    <lineage>
        <taxon>unclassified sequences</taxon>
        <taxon>metagenomes</taxon>
        <taxon>organismal metagenomes</taxon>
    </lineage>
</organism>
<name>W1YIT5_9ZZZZ</name>
<feature type="non-terminal residue" evidence="2">
    <location>
        <position position="1"/>
    </location>
</feature>
<proteinExistence type="predicted"/>
<evidence type="ECO:0000313" key="2">
    <source>
        <dbReference type="EMBL" id="ETJ42261.1"/>
    </source>
</evidence>